<gene>
    <name evidence="2" type="ORF">IW261DRAFT_1506435</name>
</gene>
<comment type="caution">
    <text evidence="2">The sequence shown here is derived from an EMBL/GenBank/DDBJ whole genome shotgun (WGS) entry which is preliminary data.</text>
</comment>
<feature type="compositionally biased region" description="Basic and acidic residues" evidence="1">
    <location>
        <begin position="262"/>
        <end position="272"/>
    </location>
</feature>
<feature type="region of interest" description="Disordered" evidence="1">
    <location>
        <begin position="109"/>
        <end position="135"/>
    </location>
</feature>
<evidence type="ECO:0000313" key="3">
    <source>
        <dbReference type="Proteomes" id="UP001175227"/>
    </source>
</evidence>
<feature type="region of interest" description="Disordered" evidence="1">
    <location>
        <begin position="247"/>
        <end position="289"/>
    </location>
</feature>
<feature type="region of interest" description="Disordered" evidence="1">
    <location>
        <begin position="193"/>
        <end position="213"/>
    </location>
</feature>
<dbReference type="Proteomes" id="UP001175227">
    <property type="component" value="Unassembled WGS sequence"/>
</dbReference>
<protein>
    <submittedName>
        <fullName evidence="2">Uncharacterized protein</fullName>
    </submittedName>
</protein>
<name>A0AA39NVM0_9AGAR</name>
<keyword evidence="3" id="KW-1185">Reference proteome</keyword>
<proteinExistence type="predicted"/>
<feature type="region of interest" description="Disordered" evidence="1">
    <location>
        <begin position="33"/>
        <end position="92"/>
    </location>
</feature>
<feature type="compositionally biased region" description="Acidic residues" evidence="1">
    <location>
        <begin position="250"/>
        <end position="261"/>
    </location>
</feature>
<accession>A0AA39NVM0</accession>
<feature type="compositionally biased region" description="Low complexity" evidence="1">
    <location>
        <begin position="193"/>
        <end position="203"/>
    </location>
</feature>
<evidence type="ECO:0000313" key="2">
    <source>
        <dbReference type="EMBL" id="KAK0472705.1"/>
    </source>
</evidence>
<dbReference type="EMBL" id="JAUEPR010000038">
    <property type="protein sequence ID" value="KAK0472705.1"/>
    <property type="molecule type" value="Genomic_DNA"/>
</dbReference>
<dbReference type="AlphaFoldDB" id="A0AA39NVM0"/>
<reference evidence="2" key="1">
    <citation type="submission" date="2023-06" db="EMBL/GenBank/DDBJ databases">
        <authorList>
            <consortium name="Lawrence Berkeley National Laboratory"/>
            <person name="Ahrendt S."/>
            <person name="Sahu N."/>
            <person name="Indic B."/>
            <person name="Wong-Bajracharya J."/>
            <person name="Merenyi Z."/>
            <person name="Ke H.-M."/>
            <person name="Monk M."/>
            <person name="Kocsube S."/>
            <person name="Drula E."/>
            <person name="Lipzen A."/>
            <person name="Balint B."/>
            <person name="Henrissat B."/>
            <person name="Andreopoulos B."/>
            <person name="Martin F.M."/>
            <person name="Harder C.B."/>
            <person name="Rigling D."/>
            <person name="Ford K.L."/>
            <person name="Foster G.D."/>
            <person name="Pangilinan J."/>
            <person name="Papanicolaou A."/>
            <person name="Barry K."/>
            <person name="LaButti K."/>
            <person name="Viragh M."/>
            <person name="Koriabine M."/>
            <person name="Yan M."/>
            <person name="Riley R."/>
            <person name="Champramary S."/>
            <person name="Plett K.L."/>
            <person name="Tsai I.J."/>
            <person name="Slot J."/>
            <person name="Sipos G."/>
            <person name="Plett J."/>
            <person name="Nagy L.G."/>
            <person name="Grigoriev I.V."/>
        </authorList>
    </citation>
    <scope>NUCLEOTIDE SEQUENCE</scope>
    <source>
        <strain evidence="2">ICMP 16352</strain>
    </source>
</reference>
<feature type="compositionally biased region" description="Acidic residues" evidence="1">
    <location>
        <begin position="74"/>
        <end position="89"/>
    </location>
</feature>
<sequence length="289" mass="31821">MSCYALHSCCNTVATGPAFPRLSGKLSQVAHGTKLPAESSTASAQDSVPGPAASHVPVSGKAILRNPPSNHIEVEEENSSPSDSEDNEDVGPQRNLMAMGISKYLSHSNVEDANESDTSSSSNMESERASTRPVRLHHTQSLDDLNMHTVHFKVRDNANKFTKQQASTVRAMEHNLTKEQREILAKCQNKITQEQTQNQPETPDATPGPSSYIAKANFVDHNQEIDDSELDIEAQHEALHTWNQVHDEIQESLDGDQAEPENEMHHEDDFTTVRKSYKQTKASGKSTAL</sequence>
<evidence type="ECO:0000256" key="1">
    <source>
        <dbReference type="SAM" id="MobiDB-lite"/>
    </source>
</evidence>
<feature type="compositionally biased region" description="Polar residues" evidence="1">
    <location>
        <begin position="279"/>
        <end position="289"/>
    </location>
</feature>
<organism evidence="2 3">
    <name type="scientific">Armillaria novae-zelandiae</name>
    <dbReference type="NCBI Taxonomy" id="153914"/>
    <lineage>
        <taxon>Eukaryota</taxon>
        <taxon>Fungi</taxon>
        <taxon>Dikarya</taxon>
        <taxon>Basidiomycota</taxon>
        <taxon>Agaricomycotina</taxon>
        <taxon>Agaricomycetes</taxon>
        <taxon>Agaricomycetidae</taxon>
        <taxon>Agaricales</taxon>
        <taxon>Marasmiineae</taxon>
        <taxon>Physalacriaceae</taxon>
        <taxon>Armillaria</taxon>
    </lineage>
</organism>